<dbReference type="OrthoDB" id="9790413at2"/>
<reference evidence="4 5" key="1">
    <citation type="submission" date="2014-02" db="EMBL/GenBank/DDBJ databases">
        <title>The small core and large imbalanced accessory genome model reveals a collaborative survival strategy of Sorangium cellulosum strains in nature.</title>
        <authorList>
            <person name="Han K."/>
            <person name="Peng R."/>
            <person name="Blom J."/>
            <person name="Li Y.-Z."/>
        </authorList>
    </citation>
    <scope>NUCLEOTIDE SEQUENCE [LARGE SCALE GENOMIC DNA]</scope>
    <source>
        <strain evidence="4 5">So0008-312</strain>
    </source>
</reference>
<dbReference type="PROSITE" id="PS50977">
    <property type="entry name" value="HTH_TETR_2"/>
    <property type="match status" value="1"/>
</dbReference>
<organism evidence="4 5">
    <name type="scientific">Sorangium cellulosum</name>
    <name type="common">Polyangium cellulosum</name>
    <dbReference type="NCBI Taxonomy" id="56"/>
    <lineage>
        <taxon>Bacteria</taxon>
        <taxon>Pseudomonadati</taxon>
        <taxon>Myxococcota</taxon>
        <taxon>Polyangia</taxon>
        <taxon>Polyangiales</taxon>
        <taxon>Polyangiaceae</taxon>
        <taxon>Sorangium</taxon>
    </lineage>
</organism>
<evidence type="ECO:0000256" key="1">
    <source>
        <dbReference type="ARBA" id="ARBA00023125"/>
    </source>
</evidence>
<dbReference type="EMBL" id="JEMA01000388">
    <property type="protein sequence ID" value="KYF70569.1"/>
    <property type="molecule type" value="Genomic_DNA"/>
</dbReference>
<feature type="domain" description="HTH tetR-type" evidence="3">
    <location>
        <begin position="12"/>
        <end position="72"/>
    </location>
</feature>
<sequence>MSEVPRGRLSRAERREQLLETALGIVREEGTDALTLGRVAERAGVTKPIAYEHFGTRSGLLIALCERIDVRQRAALFEALERAPARLADVARVAGRAYMRCYNSVGPEWYAITAALKGDEEMEAFRQRLLDEYVAIYRDTFAPYAKLPRRELHLRCVGIVGAAEAIAGEMLRERTSEAAAAEALASLIVAWLPAKG</sequence>
<evidence type="ECO:0000313" key="4">
    <source>
        <dbReference type="EMBL" id="KYF70569.1"/>
    </source>
</evidence>
<dbReference type="PANTHER" id="PTHR30055:SF223">
    <property type="entry name" value="HTH-TYPE TRANSCRIPTIONAL REGULATOR UIDR"/>
    <property type="match status" value="1"/>
</dbReference>
<accession>A0A150QRI4</accession>
<dbReference type="RefSeq" id="WP_061607563.1">
    <property type="nucleotide sequence ID" value="NZ_JEMA01000388.1"/>
</dbReference>
<dbReference type="InterPro" id="IPR009057">
    <property type="entry name" value="Homeodomain-like_sf"/>
</dbReference>
<dbReference type="InterPro" id="IPR001647">
    <property type="entry name" value="HTH_TetR"/>
</dbReference>
<dbReference type="Gene3D" id="1.10.357.10">
    <property type="entry name" value="Tetracycline Repressor, domain 2"/>
    <property type="match status" value="1"/>
</dbReference>
<comment type="caution">
    <text evidence="4">The sequence shown here is derived from an EMBL/GenBank/DDBJ whole genome shotgun (WGS) entry which is preliminary data.</text>
</comment>
<dbReference type="Pfam" id="PF00440">
    <property type="entry name" value="TetR_N"/>
    <property type="match status" value="1"/>
</dbReference>
<evidence type="ECO:0000256" key="2">
    <source>
        <dbReference type="PROSITE-ProRule" id="PRU00335"/>
    </source>
</evidence>
<dbReference type="InterPro" id="IPR050109">
    <property type="entry name" value="HTH-type_TetR-like_transc_reg"/>
</dbReference>
<evidence type="ECO:0000259" key="3">
    <source>
        <dbReference type="PROSITE" id="PS50977"/>
    </source>
</evidence>
<protein>
    <submittedName>
        <fullName evidence="4">TetR family transcriptional regulator</fullName>
    </submittedName>
</protein>
<dbReference type="Proteomes" id="UP000075260">
    <property type="component" value="Unassembled WGS sequence"/>
</dbReference>
<keyword evidence="1 2" id="KW-0238">DNA-binding</keyword>
<proteinExistence type="predicted"/>
<name>A0A150QRI4_SORCE</name>
<evidence type="ECO:0000313" key="5">
    <source>
        <dbReference type="Proteomes" id="UP000075260"/>
    </source>
</evidence>
<dbReference type="AlphaFoldDB" id="A0A150QRI4"/>
<gene>
    <name evidence="4" type="ORF">BE15_17355</name>
</gene>
<dbReference type="PRINTS" id="PR00455">
    <property type="entry name" value="HTHTETR"/>
</dbReference>
<dbReference type="GO" id="GO:0000976">
    <property type="term" value="F:transcription cis-regulatory region binding"/>
    <property type="evidence" value="ECO:0007669"/>
    <property type="project" value="TreeGrafter"/>
</dbReference>
<dbReference type="GO" id="GO:0003700">
    <property type="term" value="F:DNA-binding transcription factor activity"/>
    <property type="evidence" value="ECO:0007669"/>
    <property type="project" value="TreeGrafter"/>
</dbReference>
<dbReference type="PANTHER" id="PTHR30055">
    <property type="entry name" value="HTH-TYPE TRANSCRIPTIONAL REGULATOR RUTR"/>
    <property type="match status" value="1"/>
</dbReference>
<dbReference type="SUPFAM" id="SSF46689">
    <property type="entry name" value="Homeodomain-like"/>
    <property type="match status" value="1"/>
</dbReference>
<feature type="DNA-binding region" description="H-T-H motif" evidence="2">
    <location>
        <begin position="35"/>
        <end position="54"/>
    </location>
</feature>